<dbReference type="WBParaSite" id="SSTP_0000668500.1">
    <property type="protein sequence ID" value="SSTP_0000668500.1"/>
    <property type="gene ID" value="SSTP_0000668500"/>
</dbReference>
<dbReference type="AlphaFoldDB" id="A0A0K0EB14"/>
<name>A0A0K0EB14_STRER</name>
<protein>
    <submittedName>
        <fullName evidence="2">Venom protein</fullName>
    </submittedName>
</protein>
<reference evidence="2" key="1">
    <citation type="submission" date="2015-08" db="UniProtKB">
        <authorList>
            <consortium name="WormBaseParasite"/>
        </authorList>
    </citation>
    <scope>IDENTIFICATION</scope>
</reference>
<keyword evidence="1" id="KW-0732">Signal</keyword>
<evidence type="ECO:0000256" key="1">
    <source>
        <dbReference type="SAM" id="SignalP"/>
    </source>
</evidence>
<accession>A0A0K0EB14</accession>
<feature type="signal peptide" evidence="1">
    <location>
        <begin position="1"/>
        <end position="19"/>
    </location>
</feature>
<sequence length="80" mass="9292">MKLLLIFVCLIFTVQYIFAGIEPQHSPPVCDEIECSKRCIEKGKADGFCLYELRQIWLGDLCSCLNEVKNLDTIDYEDWN</sequence>
<evidence type="ECO:0000313" key="2">
    <source>
        <dbReference type="WBParaSite" id="SSTP_0000668500.1"/>
    </source>
</evidence>
<organism evidence="2">
    <name type="scientific">Strongyloides stercoralis</name>
    <name type="common">Threadworm</name>
    <dbReference type="NCBI Taxonomy" id="6248"/>
    <lineage>
        <taxon>Eukaryota</taxon>
        <taxon>Metazoa</taxon>
        <taxon>Ecdysozoa</taxon>
        <taxon>Nematoda</taxon>
        <taxon>Chromadorea</taxon>
        <taxon>Rhabditida</taxon>
        <taxon>Tylenchina</taxon>
        <taxon>Panagrolaimomorpha</taxon>
        <taxon>Strongyloidoidea</taxon>
        <taxon>Strongyloididae</taxon>
        <taxon>Strongyloides</taxon>
    </lineage>
</organism>
<feature type="chain" id="PRO_5005327873" evidence="1">
    <location>
        <begin position="20"/>
        <end position="80"/>
    </location>
</feature>
<proteinExistence type="predicted"/>